<gene>
    <name evidence="2" type="ORF">CGI_10006094</name>
</gene>
<feature type="region of interest" description="Disordered" evidence="1">
    <location>
        <begin position="164"/>
        <end position="276"/>
    </location>
</feature>
<protein>
    <submittedName>
        <fullName evidence="2">Uncharacterized protein</fullName>
    </submittedName>
</protein>
<organism evidence="2">
    <name type="scientific">Magallana gigas</name>
    <name type="common">Pacific oyster</name>
    <name type="synonym">Crassostrea gigas</name>
    <dbReference type="NCBI Taxonomy" id="29159"/>
    <lineage>
        <taxon>Eukaryota</taxon>
        <taxon>Metazoa</taxon>
        <taxon>Spiralia</taxon>
        <taxon>Lophotrochozoa</taxon>
        <taxon>Mollusca</taxon>
        <taxon>Bivalvia</taxon>
        <taxon>Autobranchia</taxon>
        <taxon>Pteriomorphia</taxon>
        <taxon>Ostreida</taxon>
        <taxon>Ostreoidea</taxon>
        <taxon>Ostreidae</taxon>
        <taxon>Magallana</taxon>
    </lineage>
</organism>
<dbReference type="AlphaFoldDB" id="K1QGD3"/>
<name>K1QGD3_MAGGI</name>
<feature type="compositionally biased region" description="Basic and acidic residues" evidence="1">
    <location>
        <begin position="228"/>
        <end position="241"/>
    </location>
</feature>
<feature type="region of interest" description="Disordered" evidence="1">
    <location>
        <begin position="59"/>
        <end position="129"/>
    </location>
</feature>
<sequence length="276" mass="30257">MEGDLEDTPLNMMERTLKVTVKEIEVQEWCRRNGLLATVFPCPYDGCDGQMSPKTMVRAPGGSIYRSSKNRDHTRASQNTDAESDASSQSDGSLELFSSIPTSRITMENRELSSTELRERQTHEKSSLDKVFDEMIGSCSDEGDKTLTETESLSTGKWNAIVISSDDDSKQPSCTAAKVSTASIASRLRPPKASHESGQYGAQGSTEVADTAGPSSAHESGKAYVKRMRSDKVCHPKDFKEQGSSSSKSSRKQRSRLSNPNGKSAFIWTSDDDDFE</sequence>
<proteinExistence type="predicted"/>
<accession>K1QGD3</accession>
<evidence type="ECO:0000313" key="2">
    <source>
        <dbReference type="EMBL" id="EKC32963.1"/>
    </source>
</evidence>
<dbReference type="HOGENOM" id="CLU_1009197_0_0_1"/>
<reference evidence="2" key="1">
    <citation type="journal article" date="2012" name="Nature">
        <title>The oyster genome reveals stress adaptation and complexity of shell formation.</title>
        <authorList>
            <person name="Zhang G."/>
            <person name="Fang X."/>
            <person name="Guo X."/>
            <person name="Li L."/>
            <person name="Luo R."/>
            <person name="Xu F."/>
            <person name="Yang P."/>
            <person name="Zhang L."/>
            <person name="Wang X."/>
            <person name="Qi H."/>
            <person name="Xiong Z."/>
            <person name="Que H."/>
            <person name="Xie Y."/>
            <person name="Holland P.W."/>
            <person name="Paps J."/>
            <person name="Zhu Y."/>
            <person name="Wu F."/>
            <person name="Chen Y."/>
            <person name="Wang J."/>
            <person name="Peng C."/>
            <person name="Meng J."/>
            <person name="Yang L."/>
            <person name="Liu J."/>
            <person name="Wen B."/>
            <person name="Zhang N."/>
            <person name="Huang Z."/>
            <person name="Zhu Q."/>
            <person name="Feng Y."/>
            <person name="Mount A."/>
            <person name="Hedgecock D."/>
            <person name="Xu Z."/>
            <person name="Liu Y."/>
            <person name="Domazet-Loso T."/>
            <person name="Du Y."/>
            <person name="Sun X."/>
            <person name="Zhang S."/>
            <person name="Liu B."/>
            <person name="Cheng P."/>
            <person name="Jiang X."/>
            <person name="Li J."/>
            <person name="Fan D."/>
            <person name="Wang W."/>
            <person name="Fu W."/>
            <person name="Wang T."/>
            <person name="Wang B."/>
            <person name="Zhang J."/>
            <person name="Peng Z."/>
            <person name="Li Y."/>
            <person name="Li N."/>
            <person name="Wang J."/>
            <person name="Chen M."/>
            <person name="He Y."/>
            <person name="Tan F."/>
            <person name="Song X."/>
            <person name="Zheng Q."/>
            <person name="Huang R."/>
            <person name="Yang H."/>
            <person name="Du X."/>
            <person name="Chen L."/>
            <person name="Yang M."/>
            <person name="Gaffney P.M."/>
            <person name="Wang S."/>
            <person name="Luo L."/>
            <person name="She Z."/>
            <person name="Ming Y."/>
            <person name="Huang W."/>
            <person name="Zhang S."/>
            <person name="Huang B."/>
            <person name="Zhang Y."/>
            <person name="Qu T."/>
            <person name="Ni P."/>
            <person name="Miao G."/>
            <person name="Wang J."/>
            <person name="Wang Q."/>
            <person name="Steinberg C.E."/>
            <person name="Wang H."/>
            <person name="Li N."/>
            <person name="Qian L."/>
            <person name="Zhang G."/>
            <person name="Li Y."/>
            <person name="Yang H."/>
            <person name="Liu X."/>
            <person name="Wang J."/>
            <person name="Yin Y."/>
            <person name="Wang J."/>
        </authorList>
    </citation>
    <scope>NUCLEOTIDE SEQUENCE [LARGE SCALE GENOMIC DNA]</scope>
    <source>
        <strain evidence="2">05x7-T-G4-1.051#20</strain>
    </source>
</reference>
<feature type="compositionally biased region" description="Basic and acidic residues" evidence="1">
    <location>
        <begin position="107"/>
        <end position="129"/>
    </location>
</feature>
<dbReference type="EMBL" id="JH817508">
    <property type="protein sequence ID" value="EKC32963.1"/>
    <property type="molecule type" value="Genomic_DNA"/>
</dbReference>
<feature type="compositionally biased region" description="Polar residues" evidence="1">
    <location>
        <begin position="196"/>
        <end position="218"/>
    </location>
</feature>
<evidence type="ECO:0000256" key="1">
    <source>
        <dbReference type="SAM" id="MobiDB-lite"/>
    </source>
</evidence>
<feature type="compositionally biased region" description="Polar residues" evidence="1">
    <location>
        <begin position="76"/>
        <end position="92"/>
    </location>
</feature>
<dbReference type="InParanoid" id="K1QGD3"/>
<feature type="compositionally biased region" description="Polar residues" evidence="1">
    <location>
        <begin position="171"/>
        <end position="184"/>
    </location>
</feature>